<comment type="caution">
    <text evidence="7">The sequence shown here is derived from an EMBL/GenBank/DDBJ whole genome shotgun (WGS) entry which is preliminary data.</text>
</comment>
<evidence type="ECO:0000256" key="2">
    <source>
        <dbReference type="ARBA" id="ARBA00022801"/>
    </source>
</evidence>
<protein>
    <recommendedName>
        <fullName evidence="6">Glycoside hydrolase family 5 domain-containing protein</fullName>
    </recommendedName>
</protein>
<evidence type="ECO:0000256" key="1">
    <source>
        <dbReference type="ARBA" id="ARBA00005641"/>
    </source>
</evidence>
<evidence type="ECO:0000313" key="8">
    <source>
        <dbReference type="Proteomes" id="UP001630127"/>
    </source>
</evidence>
<reference evidence="7 8" key="1">
    <citation type="submission" date="2024-11" db="EMBL/GenBank/DDBJ databases">
        <title>A near-complete genome assembly of Cinchona calisaya.</title>
        <authorList>
            <person name="Lian D.C."/>
            <person name="Zhao X.W."/>
            <person name="Wei L."/>
        </authorList>
    </citation>
    <scope>NUCLEOTIDE SEQUENCE [LARGE SCALE GENOMIC DNA]</scope>
    <source>
        <tissue evidence="7">Nenye</tissue>
    </source>
</reference>
<evidence type="ECO:0000259" key="6">
    <source>
        <dbReference type="Pfam" id="PF00150"/>
    </source>
</evidence>
<evidence type="ECO:0000313" key="7">
    <source>
        <dbReference type="EMBL" id="KAL3499287.1"/>
    </source>
</evidence>
<keyword evidence="2 4" id="KW-0378">Hydrolase</keyword>
<evidence type="ECO:0000256" key="4">
    <source>
        <dbReference type="RuleBase" id="RU361153"/>
    </source>
</evidence>
<dbReference type="InterPro" id="IPR001547">
    <property type="entry name" value="Glyco_hydro_5"/>
</dbReference>
<dbReference type="EMBL" id="JBJUIK010000016">
    <property type="protein sequence ID" value="KAL3499287.1"/>
    <property type="molecule type" value="Genomic_DNA"/>
</dbReference>
<comment type="similarity">
    <text evidence="1 4">Belongs to the glycosyl hydrolase 5 (cellulase A) family.</text>
</comment>
<dbReference type="PANTHER" id="PTHR31263:SF0">
    <property type="entry name" value="CELLULASE FAMILY PROTEIN (AFU_ORTHOLOGUE AFUA_5G14560)"/>
    <property type="match status" value="1"/>
</dbReference>
<sequence>MQAVLAILVLFFAVSSNALPLSTKSRWIIDDSTGERVKLVCGNWEGHLEPLLPEGLSKRPLDEISRHISLMGFNCVRLTWAVHMYTRYSNLTVAQNFHDLNLTDALVGIQRHNPQLVGLTVADAQRAVIESLGLHGIMVFLDCQVSHPMWCCNDNDGNGFFGEVYFDPHEWLQGLSMVSKRYKDTPTVMAMSLRNEFRGPLQNKTLWYHWVEKGAKTIHRGNPNLLVLISGLNYDIDFTFLKTKPLRLNIGNKVVYETHRYGFTESQGPFWLNQSVNYMCKMLPKKLRKNQGS</sequence>
<dbReference type="SUPFAM" id="SSF51445">
    <property type="entry name" value="(Trans)glycosidases"/>
    <property type="match status" value="1"/>
</dbReference>
<dbReference type="AlphaFoldDB" id="A0ABD2XV45"/>
<dbReference type="Gene3D" id="3.20.20.80">
    <property type="entry name" value="Glycosidases"/>
    <property type="match status" value="1"/>
</dbReference>
<keyword evidence="5" id="KW-0732">Signal</keyword>
<keyword evidence="3 4" id="KW-0326">Glycosidase</keyword>
<dbReference type="Proteomes" id="UP001630127">
    <property type="component" value="Unassembled WGS sequence"/>
</dbReference>
<name>A0ABD2XV45_9GENT</name>
<keyword evidence="8" id="KW-1185">Reference proteome</keyword>
<proteinExistence type="inferred from homology"/>
<accession>A0ABD2XV45</accession>
<dbReference type="Pfam" id="PF00150">
    <property type="entry name" value="Cellulase"/>
    <property type="match status" value="1"/>
</dbReference>
<organism evidence="7 8">
    <name type="scientific">Cinchona calisaya</name>
    <dbReference type="NCBI Taxonomy" id="153742"/>
    <lineage>
        <taxon>Eukaryota</taxon>
        <taxon>Viridiplantae</taxon>
        <taxon>Streptophyta</taxon>
        <taxon>Embryophyta</taxon>
        <taxon>Tracheophyta</taxon>
        <taxon>Spermatophyta</taxon>
        <taxon>Magnoliopsida</taxon>
        <taxon>eudicotyledons</taxon>
        <taxon>Gunneridae</taxon>
        <taxon>Pentapetalae</taxon>
        <taxon>asterids</taxon>
        <taxon>lamiids</taxon>
        <taxon>Gentianales</taxon>
        <taxon>Rubiaceae</taxon>
        <taxon>Cinchonoideae</taxon>
        <taxon>Cinchoneae</taxon>
        <taxon>Cinchona</taxon>
    </lineage>
</organism>
<dbReference type="GO" id="GO:0016798">
    <property type="term" value="F:hydrolase activity, acting on glycosyl bonds"/>
    <property type="evidence" value="ECO:0007669"/>
    <property type="project" value="UniProtKB-KW"/>
</dbReference>
<gene>
    <name evidence="7" type="ORF">ACH5RR_038380</name>
</gene>
<feature type="signal peptide" evidence="5">
    <location>
        <begin position="1"/>
        <end position="18"/>
    </location>
</feature>
<feature type="chain" id="PRO_5044777854" description="Glycoside hydrolase family 5 domain-containing protein" evidence="5">
    <location>
        <begin position="19"/>
        <end position="293"/>
    </location>
</feature>
<feature type="domain" description="Glycoside hydrolase family 5" evidence="6">
    <location>
        <begin position="60"/>
        <end position="267"/>
    </location>
</feature>
<dbReference type="InterPro" id="IPR017853">
    <property type="entry name" value="GH"/>
</dbReference>
<dbReference type="PANTHER" id="PTHR31263">
    <property type="entry name" value="CELLULASE FAMILY PROTEIN (AFU_ORTHOLOGUE AFUA_5G14560)"/>
    <property type="match status" value="1"/>
</dbReference>
<evidence type="ECO:0000256" key="3">
    <source>
        <dbReference type="ARBA" id="ARBA00023295"/>
    </source>
</evidence>
<evidence type="ECO:0000256" key="5">
    <source>
        <dbReference type="SAM" id="SignalP"/>
    </source>
</evidence>